<dbReference type="OrthoDB" id="9812260at2"/>
<dbReference type="CDD" id="cd01949">
    <property type="entry name" value="GGDEF"/>
    <property type="match status" value="1"/>
</dbReference>
<dbReference type="GO" id="GO:0005886">
    <property type="term" value="C:plasma membrane"/>
    <property type="evidence" value="ECO:0007669"/>
    <property type="project" value="TreeGrafter"/>
</dbReference>
<proteinExistence type="predicted"/>
<dbReference type="SMART" id="SM00267">
    <property type="entry name" value="GGDEF"/>
    <property type="match status" value="1"/>
</dbReference>
<comment type="catalytic activity">
    <reaction evidence="2">
        <text>2 GTP = 3',3'-c-di-GMP + 2 diphosphate</text>
        <dbReference type="Rhea" id="RHEA:24898"/>
        <dbReference type="ChEBI" id="CHEBI:33019"/>
        <dbReference type="ChEBI" id="CHEBI:37565"/>
        <dbReference type="ChEBI" id="CHEBI:58805"/>
        <dbReference type="EC" id="2.7.7.65"/>
    </reaction>
</comment>
<feature type="domain" description="GGDEF" evidence="5">
    <location>
        <begin position="365"/>
        <end position="497"/>
    </location>
</feature>
<evidence type="ECO:0000259" key="5">
    <source>
        <dbReference type="PROSITE" id="PS50887"/>
    </source>
</evidence>
<accession>A0A1M7ZIL6</accession>
<dbReference type="InterPro" id="IPR000160">
    <property type="entry name" value="GGDEF_dom"/>
</dbReference>
<dbReference type="NCBIfam" id="TIGR00254">
    <property type="entry name" value="GGDEF"/>
    <property type="match status" value="1"/>
</dbReference>
<evidence type="ECO:0000313" key="7">
    <source>
        <dbReference type="Proteomes" id="UP000186406"/>
    </source>
</evidence>
<dbReference type="AlphaFoldDB" id="A0A1M7ZIL6"/>
<gene>
    <name evidence="6" type="ORF">SAMN02745172_01836</name>
</gene>
<dbReference type="GO" id="GO:1902201">
    <property type="term" value="P:negative regulation of bacterial-type flagellum-dependent cell motility"/>
    <property type="evidence" value="ECO:0007669"/>
    <property type="project" value="TreeGrafter"/>
</dbReference>
<dbReference type="EC" id="2.7.7.65" evidence="1"/>
<dbReference type="STRING" id="1123029.SAMN02745172_01836"/>
<feature type="coiled-coil region" evidence="3">
    <location>
        <begin position="307"/>
        <end position="334"/>
    </location>
</feature>
<dbReference type="Pfam" id="PF00990">
    <property type="entry name" value="GGDEF"/>
    <property type="match status" value="1"/>
</dbReference>
<dbReference type="RefSeq" id="WP_073627808.1">
    <property type="nucleotide sequence ID" value="NZ_FRXO01000003.1"/>
</dbReference>
<feature type="transmembrane region" description="Helical" evidence="4">
    <location>
        <begin position="288"/>
        <end position="307"/>
    </location>
</feature>
<keyword evidence="3" id="KW-0175">Coiled coil</keyword>
<keyword evidence="4" id="KW-1133">Transmembrane helix</keyword>
<protein>
    <recommendedName>
        <fullName evidence="1">diguanylate cyclase</fullName>
        <ecNumber evidence="1">2.7.7.65</ecNumber>
    </recommendedName>
</protein>
<dbReference type="InterPro" id="IPR029787">
    <property type="entry name" value="Nucleotide_cyclase"/>
</dbReference>
<reference evidence="6 7" key="1">
    <citation type="submission" date="2016-12" db="EMBL/GenBank/DDBJ databases">
        <authorList>
            <person name="Song W.-J."/>
            <person name="Kurnit D.M."/>
        </authorList>
    </citation>
    <scope>NUCLEOTIDE SEQUENCE [LARGE SCALE GENOMIC DNA]</scope>
    <source>
        <strain evidence="6 7">DSM 19599</strain>
    </source>
</reference>
<evidence type="ECO:0000256" key="4">
    <source>
        <dbReference type="SAM" id="Phobius"/>
    </source>
</evidence>
<keyword evidence="7" id="KW-1185">Reference proteome</keyword>
<dbReference type="Proteomes" id="UP000186406">
    <property type="component" value="Unassembled WGS sequence"/>
</dbReference>
<sequence>MNSAASWRPSDFQRRGGRSWWRDTFWFARSTQPTHDALSARRFTRVTMPVIGLLVGLVFLAMLLLVIDVAMRQNEAAREQSSDYVASVLADLEEQYGQAVVDGARQQEIRPAADAAATGWKLDRDLEETLAAQSGIAYAFVLGSDERTIHALVDGKPTNDDAVSLFGPGIGALIRRAQAVGPGHAVSGFGMADDRTVFLTASLIVPPGPFDGHAVPPPASGAVLLFGIDIGQGWVARVGERFRIGDLHVAAPGEPVAAMTTSLPQIGDEPIRLQWTPPEPGTMLLKTMLPALFVVAVLVAATTWLVLRGASAAARRLERTARALEVANAELSAVASTDGLTNLSNRRYFDVALRHEWLRSLRDGSTMALLMIDVDHFKAFNDRFGHVAGDERLRAIAAQIGANVRRPADVAARYGGEEFAVLLPGTRGEGAMIVAEKIRLSVARAAEHSDMPPCSVSIGVAVLRPADVDPGPLLQAADVALYAAKRDGRNRTRLYTAGGPISPNRRS</sequence>
<dbReference type="Gene3D" id="3.30.70.270">
    <property type="match status" value="1"/>
</dbReference>
<dbReference type="SUPFAM" id="SSF55073">
    <property type="entry name" value="Nucleotide cyclase"/>
    <property type="match status" value="1"/>
</dbReference>
<evidence type="ECO:0000256" key="2">
    <source>
        <dbReference type="ARBA" id="ARBA00034247"/>
    </source>
</evidence>
<dbReference type="PANTHER" id="PTHR45138:SF9">
    <property type="entry name" value="DIGUANYLATE CYCLASE DGCM-RELATED"/>
    <property type="match status" value="1"/>
</dbReference>
<organism evidence="6 7">
    <name type="scientific">Pseudoxanthobacter soli DSM 19599</name>
    <dbReference type="NCBI Taxonomy" id="1123029"/>
    <lineage>
        <taxon>Bacteria</taxon>
        <taxon>Pseudomonadati</taxon>
        <taxon>Pseudomonadota</taxon>
        <taxon>Alphaproteobacteria</taxon>
        <taxon>Hyphomicrobiales</taxon>
        <taxon>Segnochrobactraceae</taxon>
        <taxon>Pseudoxanthobacter</taxon>
    </lineage>
</organism>
<keyword evidence="4" id="KW-0812">Transmembrane</keyword>
<dbReference type="PANTHER" id="PTHR45138">
    <property type="entry name" value="REGULATORY COMPONENTS OF SENSORY TRANSDUCTION SYSTEM"/>
    <property type="match status" value="1"/>
</dbReference>
<keyword evidence="4" id="KW-0472">Membrane</keyword>
<dbReference type="FunFam" id="3.30.70.270:FF:000001">
    <property type="entry name" value="Diguanylate cyclase domain protein"/>
    <property type="match status" value="1"/>
</dbReference>
<evidence type="ECO:0000256" key="3">
    <source>
        <dbReference type="SAM" id="Coils"/>
    </source>
</evidence>
<dbReference type="PROSITE" id="PS50887">
    <property type="entry name" value="GGDEF"/>
    <property type="match status" value="1"/>
</dbReference>
<dbReference type="GO" id="GO:0043709">
    <property type="term" value="P:cell adhesion involved in single-species biofilm formation"/>
    <property type="evidence" value="ECO:0007669"/>
    <property type="project" value="TreeGrafter"/>
</dbReference>
<dbReference type="EMBL" id="FRXO01000003">
    <property type="protein sequence ID" value="SHO64714.1"/>
    <property type="molecule type" value="Genomic_DNA"/>
</dbReference>
<dbReference type="InterPro" id="IPR043128">
    <property type="entry name" value="Rev_trsase/Diguanyl_cyclase"/>
</dbReference>
<feature type="transmembrane region" description="Helical" evidence="4">
    <location>
        <begin position="50"/>
        <end position="71"/>
    </location>
</feature>
<evidence type="ECO:0000256" key="1">
    <source>
        <dbReference type="ARBA" id="ARBA00012528"/>
    </source>
</evidence>
<evidence type="ECO:0000313" key="6">
    <source>
        <dbReference type="EMBL" id="SHO64714.1"/>
    </source>
</evidence>
<dbReference type="InterPro" id="IPR050469">
    <property type="entry name" value="Diguanylate_Cyclase"/>
</dbReference>
<dbReference type="GO" id="GO:0052621">
    <property type="term" value="F:diguanylate cyclase activity"/>
    <property type="evidence" value="ECO:0007669"/>
    <property type="project" value="UniProtKB-EC"/>
</dbReference>
<name>A0A1M7ZIL6_9HYPH</name>